<comment type="caution">
    <text evidence="1">The sequence shown here is derived from an EMBL/GenBank/DDBJ whole genome shotgun (WGS) entry which is preliminary data.</text>
</comment>
<dbReference type="InterPro" id="IPR002882">
    <property type="entry name" value="CofD"/>
</dbReference>
<dbReference type="PANTHER" id="PTHR31240:SF0">
    <property type="entry name" value="MATERNAL EFFECT EMBRYO ARREST 18"/>
    <property type="match status" value="1"/>
</dbReference>
<organism evidence="1 2">
    <name type="scientific">Ostreobium quekettii</name>
    <dbReference type="NCBI Taxonomy" id="121088"/>
    <lineage>
        <taxon>Eukaryota</taxon>
        <taxon>Viridiplantae</taxon>
        <taxon>Chlorophyta</taxon>
        <taxon>core chlorophytes</taxon>
        <taxon>Ulvophyceae</taxon>
        <taxon>TCBD clade</taxon>
        <taxon>Bryopsidales</taxon>
        <taxon>Ostreobineae</taxon>
        <taxon>Ostreobiaceae</taxon>
        <taxon>Ostreobium</taxon>
    </lineage>
</organism>
<accession>A0A8S1J026</accession>
<protein>
    <recommendedName>
        <fullName evidence="3">LPPG:FO 2-phospho-L-lactate transferase CofD/UPF0052</fullName>
    </recommendedName>
</protein>
<evidence type="ECO:0008006" key="3">
    <source>
        <dbReference type="Google" id="ProtNLM"/>
    </source>
</evidence>
<sequence length="468" mass="50238">MARGEPHDTSATCVRPSADSASSLSAMYTAGLWEPCRGSAQSSRSASSVSDQEAPALVVFTGGTAFNSVAGKLQKFTTSVAHVLPVSDDGGSTAEIVRVLGGPAVGDIRSRCLRLADDSDEEARAVRCLLAHRLPSDSRSLAAQEWYEVVEGEHPLWEGVSEPYKHTIRAFLVYFQSQILRNSTQRFSFQNGSIGNFFFAGARLFFRSLDAAIFLFSRVARIPEGSLVLPAIETEERITLGAELLDGTIVRGQCEISHPMSTSGPERVDKLDDGPPLPSPIQRVFYLSSEGHHSEHEVFPKASRRVVAELSCCDAVVYGMGSLYTSICPSLILEGIGEAIAARRVPKVLLLNGRHDRETARCLEHDGPMFASDVALAIADALNRHHSRDGQVLDNGVEQYITTVVVPAGGGIQVDQEGLRELGIKSVRVVASAAGPQGQVVFDPEALVECLRDVVSGVAGDGLLSLRE</sequence>
<keyword evidence="2" id="KW-1185">Reference proteome</keyword>
<dbReference type="OrthoDB" id="10267139at2759"/>
<evidence type="ECO:0000313" key="1">
    <source>
        <dbReference type="EMBL" id="CAD7700792.1"/>
    </source>
</evidence>
<dbReference type="GO" id="GO:0043743">
    <property type="term" value="F:LPPG:FO 2-phospho-L-lactate transferase activity"/>
    <property type="evidence" value="ECO:0007669"/>
    <property type="project" value="InterPro"/>
</dbReference>
<dbReference type="AlphaFoldDB" id="A0A8S1J026"/>
<reference evidence="1" key="1">
    <citation type="submission" date="2020-12" db="EMBL/GenBank/DDBJ databases">
        <authorList>
            <person name="Iha C."/>
        </authorList>
    </citation>
    <scope>NUCLEOTIDE SEQUENCE</scope>
</reference>
<dbReference type="InterPro" id="IPR038136">
    <property type="entry name" value="CofD-like_dom_sf"/>
</dbReference>
<dbReference type="Proteomes" id="UP000708148">
    <property type="component" value="Unassembled WGS sequence"/>
</dbReference>
<dbReference type="PANTHER" id="PTHR31240">
    <property type="entry name" value="MATERNAL EFFECT EMBRYO ARREST 18"/>
    <property type="match status" value="1"/>
</dbReference>
<dbReference type="Pfam" id="PF01933">
    <property type="entry name" value="CofD"/>
    <property type="match status" value="1"/>
</dbReference>
<dbReference type="CDD" id="cd07187">
    <property type="entry name" value="YvcK_like"/>
    <property type="match status" value="1"/>
</dbReference>
<proteinExistence type="predicted"/>
<evidence type="ECO:0000313" key="2">
    <source>
        <dbReference type="Proteomes" id="UP000708148"/>
    </source>
</evidence>
<gene>
    <name evidence="1" type="ORF">OSTQU699_LOCUS6151</name>
</gene>
<dbReference type="SUPFAM" id="SSF142338">
    <property type="entry name" value="CofD-like"/>
    <property type="match status" value="1"/>
</dbReference>
<name>A0A8S1J026_9CHLO</name>
<dbReference type="Gene3D" id="3.40.50.10680">
    <property type="entry name" value="CofD-like domains"/>
    <property type="match status" value="1"/>
</dbReference>
<dbReference type="EMBL" id="CAJHUC010001345">
    <property type="protein sequence ID" value="CAD7700792.1"/>
    <property type="molecule type" value="Genomic_DNA"/>
</dbReference>